<dbReference type="InterPro" id="IPR036259">
    <property type="entry name" value="MFS_trans_sf"/>
</dbReference>
<dbReference type="InterPro" id="IPR011701">
    <property type="entry name" value="MFS"/>
</dbReference>
<evidence type="ECO:0000256" key="4">
    <source>
        <dbReference type="ARBA" id="ARBA00022692"/>
    </source>
</evidence>
<reference evidence="9" key="1">
    <citation type="submission" date="2018-05" db="EMBL/GenBank/DDBJ databases">
        <authorList>
            <person name="Lanie J.A."/>
            <person name="Ng W.-L."/>
            <person name="Kazmierczak K.M."/>
            <person name="Andrzejewski T.M."/>
            <person name="Davidsen T.M."/>
            <person name="Wayne K.J."/>
            <person name="Tettelin H."/>
            <person name="Glass J.I."/>
            <person name="Rusch D."/>
            <person name="Podicherti R."/>
            <person name="Tsui H.-C.T."/>
            <person name="Winkler M.E."/>
        </authorList>
    </citation>
    <scope>NUCLEOTIDE SEQUENCE</scope>
</reference>
<dbReference type="InterPro" id="IPR050171">
    <property type="entry name" value="MFS_Transporters"/>
</dbReference>
<gene>
    <name evidence="9" type="ORF">METZ01_LOCUS421595</name>
</gene>
<dbReference type="Pfam" id="PF07690">
    <property type="entry name" value="MFS_1"/>
    <property type="match status" value="1"/>
</dbReference>
<evidence type="ECO:0000256" key="6">
    <source>
        <dbReference type="ARBA" id="ARBA00023136"/>
    </source>
</evidence>
<evidence type="ECO:0000256" key="1">
    <source>
        <dbReference type="ARBA" id="ARBA00004651"/>
    </source>
</evidence>
<comment type="subcellular location">
    <subcellularLocation>
        <location evidence="1">Cell membrane</location>
        <topology evidence="1">Multi-pass membrane protein</topology>
    </subcellularLocation>
</comment>
<keyword evidence="3" id="KW-1003">Cell membrane</keyword>
<feature type="transmembrane region" description="Helical" evidence="7">
    <location>
        <begin position="21"/>
        <end position="39"/>
    </location>
</feature>
<dbReference type="AlphaFoldDB" id="A0A382XED2"/>
<sequence>VKNVPLNALERRSLAALSSVLGLRMLGLFLILPVFALYADRLEGANAMLVGIALGAYGVTQALLQVPFGILSDRFGRKPLLTAGLLLFALGSMVAAQASTI</sequence>
<evidence type="ECO:0000259" key="8">
    <source>
        <dbReference type="PROSITE" id="PS50850"/>
    </source>
</evidence>
<feature type="non-terminal residue" evidence="9">
    <location>
        <position position="101"/>
    </location>
</feature>
<evidence type="ECO:0000256" key="5">
    <source>
        <dbReference type="ARBA" id="ARBA00022989"/>
    </source>
</evidence>
<organism evidence="9">
    <name type="scientific">marine metagenome</name>
    <dbReference type="NCBI Taxonomy" id="408172"/>
    <lineage>
        <taxon>unclassified sequences</taxon>
        <taxon>metagenomes</taxon>
        <taxon>ecological metagenomes</taxon>
    </lineage>
</organism>
<accession>A0A382XED2</accession>
<feature type="transmembrane region" description="Helical" evidence="7">
    <location>
        <begin position="80"/>
        <end position="98"/>
    </location>
</feature>
<feature type="domain" description="Major facilitator superfamily (MFS) profile" evidence="8">
    <location>
        <begin position="13"/>
        <end position="101"/>
    </location>
</feature>
<dbReference type="SUPFAM" id="SSF103473">
    <property type="entry name" value="MFS general substrate transporter"/>
    <property type="match status" value="1"/>
</dbReference>
<protein>
    <recommendedName>
        <fullName evidence="8">Major facilitator superfamily (MFS) profile domain-containing protein</fullName>
    </recommendedName>
</protein>
<dbReference type="GO" id="GO:0005886">
    <property type="term" value="C:plasma membrane"/>
    <property type="evidence" value="ECO:0007669"/>
    <property type="project" value="UniProtKB-SubCell"/>
</dbReference>
<keyword evidence="5 7" id="KW-1133">Transmembrane helix</keyword>
<evidence type="ECO:0000256" key="2">
    <source>
        <dbReference type="ARBA" id="ARBA00022448"/>
    </source>
</evidence>
<proteinExistence type="predicted"/>
<keyword evidence="4 7" id="KW-0812">Transmembrane</keyword>
<dbReference type="InterPro" id="IPR020846">
    <property type="entry name" value="MFS_dom"/>
</dbReference>
<evidence type="ECO:0000256" key="7">
    <source>
        <dbReference type="SAM" id="Phobius"/>
    </source>
</evidence>
<dbReference type="Gene3D" id="1.20.1250.20">
    <property type="entry name" value="MFS general substrate transporter like domains"/>
    <property type="match status" value="1"/>
</dbReference>
<evidence type="ECO:0000313" key="9">
    <source>
        <dbReference type="EMBL" id="SVD68741.1"/>
    </source>
</evidence>
<feature type="non-terminal residue" evidence="9">
    <location>
        <position position="1"/>
    </location>
</feature>
<dbReference type="GO" id="GO:0022857">
    <property type="term" value="F:transmembrane transporter activity"/>
    <property type="evidence" value="ECO:0007669"/>
    <property type="project" value="InterPro"/>
</dbReference>
<evidence type="ECO:0000256" key="3">
    <source>
        <dbReference type="ARBA" id="ARBA00022475"/>
    </source>
</evidence>
<dbReference type="EMBL" id="UINC01166662">
    <property type="protein sequence ID" value="SVD68741.1"/>
    <property type="molecule type" value="Genomic_DNA"/>
</dbReference>
<keyword evidence="6 7" id="KW-0472">Membrane</keyword>
<feature type="transmembrane region" description="Helical" evidence="7">
    <location>
        <begin position="45"/>
        <end position="68"/>
    </location>
</feature>
<dbReference type="PANTHER" id="PTHR23517">
    <property type="entry name" value="RESISTANCE PROTEIN MDTM, PUTATIVE-RELATED-RELATED"/>
    <property type="match status" value="1"/>
</dbReference>
<dbReference type="PROSITE" id="PS50850">
    <property type="entry name" value="MFS"/>
    <property type="match status" value="1"/>
</dbReference>
<name>A0A382XED2_9ZZZZ</name>
<keyword evidence="2" id="KW-0813">Transport</keyword>
<dbReference type="PANTHER" id="PTHR23517:SF2">
    <property type="entry name" value="MULTIDRUG RESISTANCE PROTEIN MDTH"/>
    <property type="match status" value="1"/>
</dbReference>